<dbReference type="Pfam" id="PF03980">
    <property type="entry name" value="Nnf1"/>
    <property type="match status" value="1"/>
</dbReference>
<evidence type="ECO:0000313" key="12">
    <source>
        <dbReference type="Proteomes" id="UP001221142"/>
    </source>
</evidence>
<keyword evidence="4" id="KW-0132">Cell division</keyword>
<evidence type="ECO:0000256" key="6">
    <source>
        <dbReference type="ARBA" id="ARBA00022838"/>
    </source>
</evidence>
<evidence type="ECO:0000256" key="8">
    <source>
        <dbReference type="ARBA" id="ARBA00023306"/>
    </source>
</evidence>
<dbReference type="PANTHER" id="PTHR15459">
    <property type="entry name" value="POLYAMINE-MODULATED FACTOR 1"/>
    <property type="match status" value="1"/>
</dbReference>
<keyword evidence="6" id="KW-0995">Kinetochore</keyword>
<evidence type="ECO:0000313" key="11">
    <source>
        <dbReference type="EMBL" id="KAJ7628451.1"/>
    </source>
</evidence>
<evidence type="ECO:0000256" key="10">
    <source>
        <dbReference type="SAM" id="Coils"/>
    </source>
</evidence>
<accession>A0AAD7BR93</accession>
<feature type="coiled-coil region" evidence="10">
    <location>
        <begin position="117"/>
        <end position="151"/>
    </location>
</feature>
<comment type="subcellular location">
    <subcellularLocation>
        <location evidence="2">Chromosome</location>
        <location evidence="2">Centromere</location>
        <location evidence="2">Kinetochore</location>
    </subcellularLocation>
    <subcellularLocation>
        <location evidence="1">Nucleus</location>
    </subcellularLocation>
</comment>
<protein>
    <recommendedName>
        <fullName evidence="13">Nnf1</fullName>
    </recommendedName>
</protein>
<name>A0AAD7BR93_9AGAR</name>
<keyword evidence="9" id="KW-0137">Centromere</keyword>
<dbReference type="InterPro" id="IPR007128">
    <property type="entry name" value="PMF1/Nnf1"/>
</dbReference>
<evidence type="ECO:0000256" key="7">
    <source>
        <dbReference type="ARBA" id="ARBA00023242"/>
    </source>
</evidence>
<comment type="caution">
    <text evidence="11">The sequence shown here is derived from an EMBL/GenBank/DDBJ whole genome shotgun (WGS) entry which is preliminary data.</text>
</comment>
<keyword evidence="12" id="KW-1185">Reference proteome</keyword>
<proteinExistence type="predicted"/>
<dbReference type="EMBL" id="JARKIF010000010">
    <property type="protein sequence ID" value="KAJ7628451.1"/>
    <property type="molecule type" value="Genomic_DNA"/>
</dbReference>
<keyword evidence="3" id="KW-0158">Chromosome</keyword>
<evidence type="ECO:0000256" key="2">
    <source>
        <dbReference type="ARBA" id="ARBA00004629"/>
    </source>
</evidence>
<dbReference type="GO" id="GO:0007059">
    <property type="term" value="P:chromosome segregation"/>
    <property type="evidence" value="ECO:0007669"/>
    <property type="project" value="TreeGrafter"/>
</dbReference>
<evidence type="ECO:0000256" key="5">
    <source>
        <dbReference type="ARBA" id="ARBA00022776"/>
    </source>
</evidence>
<gene>
    <name evidence="11" type="ORF">FB45DRAFT_1059215</name>
</gene>
<evidence type="ECO:0000256" key="3">
    <source>
        <dbReference type="ARBA" id="ARBA00022454"/>
    </source>
</evidence>
<dbReference type="GO" id="GO:0005634">
    <property type="term" value="C:nucleus"/>
    <property type="evidence" value="ECO:0007669"/>
    <property type="project" value="UniProtKB-SubCell"/>
</dbReference>
<evidence type="ECO:0000256" key="9">
    <source>
        <dbReference type="ARBA" id="ARBA00023328"/>
    </source>
</evidence>
<keyword evidence="5" id="KW-0498">Mitosis</keyword>
<dbReference type="GO" id="GO:0000444">
    <property type="term" value="C:MIS12/MIND type complex"/>
    <property type="evidence" value="ECO:0007669"/>
    <property type="project" value="InterPro"/>
</dbReference>
<organism evidence="11 12">
    <name type="scientific">Roridomyces roridus</name>
    <dbReference type="NCBI Taxonomy" id="1738132"/>
    <lineage>
        <taxon>Eukaryota</taxon>
        <taxon>Fungi</taxon>
        <taxon>Dikarya</taxon>
        <taxon>Basidiomycota</taxon>
        <taxon>Agaricomycotina</taxon>
        <taxon>Agaricomycetes</taxon>
        <taxon>Agaricomycetidae</taxon>
        <taxon>Agaricales</taxon>
        <taxon>Marasmiineae</taxon>
        <taxon>Mycenaceae</taxon>
        <taxon>Roridomyces</taxon>
    </lineage>
</organism>
<keyword evidence="8" id="KW-0131">Cell cycle</keyword>
<evidence type="ECO:0000256" key="1">
    <source>
        <dbReference type="ARBA" id="ARBA00004123"/>
    </source>
</evidence>
<dbReference type="GO" id="GO:0051301">
    <property type="term" value="P:cell division"/>
    <property type="evidence" value="ECO:0007669"/>
    <property type="project" value="UniProtKB-KW"/>
</dbReference>
<evidence type="ECO:0008006" key="13">
    <source>
        <dbReference type="Google" id="ProtNLM"/>
    </source>
</evidence>
<dbReference type="PANTHER" id="PTHR15459:SF3">
    <property type="entry name" value="POLYAMINE-MODULATED FACTOR 1"/>
    <property type="match status" value="1"/>
</dbReference>
<dbReference type="AlphaFoldDB" id="A0AAD7BR93"/>
<keyword evidence="10" id="KW-0175">Coiled coil</keyword>
<dbReference type="Proteomes" id="UP001221142">
    <property type="component" value="Unassembled WGS sequence"/>
</dbReference>
<sequence>MSRESHSRRWKYFHSALELAVAKSAHEWKFEDFEQCFPQLVKEDKDSATQIFSQIAGYIESTTKRDLDRLFEVYDLKKNIDILDEVVKDAKARKGDVEPSVWTEQTRPRAAVYARTVPALEARAQRLKEQLAEMEAQNLDLISQLESKNEQLADLTGRSAKILEAANETGKSWRDSPMDSVQGWTAQAVETLTPIRHP</sequence>
<evidence type="ECO:0000256" key="4">
    <source>
        <dbReference type="ARBA" id="ARBA00022618"/>
    </source>
</evidence>
<reference evidence="11" key="1">
    <citation type="submission" date="2023-03" db="EMBL/GenBank/DDBJ databases">
        <title>Massive genome expansion in bonnet fungi (Mycena s.s.) driven by repeated elements and novel gene families across ecological guilds.</title>
        <authorList>
            <consortium name="Lawrence Berkeley National Laboratory"/>
            <person name="Harder C.B."/>
            <person name="Miyauchi S."/>
            <person name="Viragh M."/>
            <person name="Kuo A."/>
            <person name="Thoen E."/>
            <person name="Andreopoulos B."/>
            <person name="Lu D."/>
            <person name="Skrede I."/>
            <person name="Drula E."/>
            <person name="Henrissat B."/>
            <person name="Morin E."/>
            <person name="Kohler A."/>
            <person name="Barry K."/>
            <person name="LaButti K."/>
            <person name="Morin E."/>
            <person name="Salamov A."/>
            <person name="Lipzen A."/>
            <person name="Mereny Z."/>
            <person name="Hegedus B."/>
            <person name="Baldrian P."/>
            <person name="Stursova M."/>
            <person name="Weitz H."/>
            <person name="Taylor A."/>
            <person name="Grigoriev I.V."/>
            <person name="Nagy L.G."/>
            <person name="Martin F."/>
            <person name="Kauserud H."/>
        </authorList>
    </citation>
    <scope>NUCLEOTIDE SEQUENCE</scope>
    <source>
        <strain evidence="11">9284</strain>
    </source>
</reference>
<keyword evidence="7" id="KW-0539">Nucleus</keyword>